<accession>A0A7D9LXJ0</accession>
<comment type="caution">
    <text evidence="2">The sequence shown here is derived from an EMBL/GenBank/DDBJ whole genome shotgun (WGS) entry which is preliminary data.</text>
</comment>
<keyword evidence="3" id="KW-1185">Reference proteome</keyword>
<evidence type="ECO:0000313" key="3">
    <source>
        <dbReference type="Proteomes" id="UP001152795"/>
    </source>
</evidence>
<feature type="non-terminal residue" evidence="2">
    <location>
        <position position="1"/>
    </location>
</feature>
<feature type="region of interest" description="Disordered" evidence="1">
    <location>
        <begin position="224"/>
        <end position="245"/>
    </location>
</feature>
<feature type="compositionally biased region" description="Polar residues" evidence="1">
    <location>
        <begin position="226"/>
        <end position="245"/>
    </location>
</feature>
<dbReference type="AlphaFoldDB" id="A0A7D9LXJ0"/>
<proteinExistence type="predicted"/>
<organism evidence="2 3">
    <name type="scientific">Paramuricea clavata</name>
    <name type="common">Red gorgonian</name>
    <name type="synonym">Violescent sea-whip</name>
    <dbReference type="NCBI Taxonomy" id="317549"/>
    <lineage>
        <taxon>Eukaryota</taxon>
        <taxon>Metazoa</taxon>
        <taxon>Cnidaria</taxon>
        <taxon>Anthozoa</taxon>
        <taxon>Octocorallia</taxon>
        <taxon>Malacalcyonacea</taxon>
        <taxon>Plexauridae</taxon>
        <taxon>Paramuricea</taxon>
    </lineage>
</organism>
<dbReference type="EMBL" id="CACRXK020024015">
    <property type="protein sequence ID" value="CAB4038279.1"/>
    <property type="molecule type" value="Genomic_DNA"/>
</dbReference>
<evidence type="ECO:0000313" key="2">
    <source>
        <dbReference type="EMBL" id="CAB4038279.1"/>
    </source>
</evidence>
<sequence length="245" mass="28092">ASGKIAIRQQDLKEKMRTKREKRRAMSGKGVRLTSDEEEALRNVDPGSDVATSIVETAQLRESSKERNTESGIYNVLAEIEEDELKDTKAKVLNDLLSKTAMSEEEKRSFVAKFFEQAAEAKEKMDSTREYNQAVLAAKIAARRRMKESLAKEKAMKDEVSALSKKQARMSKDADTVDVLETTEKLMKENLNEKMESLEEEQTVRLEEMEVEHRKDVIHMEEELKNATNRGMSSIEQQMEQQKQK</sequence>
<gene>
    <name evidence="2" type="ORF">PACLA_8A089919</name>
</gene>
<feature type="non-terminal residue" evidence="2">
    <location>
        <position position="245"/>
    </location>
</feature>
<dbReference type="Proteomes" id="UP001152795">
    <property type="component" value="Unassembled WGS sequence"/>
</dbReference>
<reference evidence="2" key="1">
    <citation type="submission" date="2020-04" db="EMBL/GenBank/DDBJ databases">
        <authorList>
            <person name="Alioto T."/>
            <person name="Alioto T."/>
            <person name="Gomez Garrido J."/>
        </authorList>
    </citation>
    <scope>NUCLEOTIDE SEQUENCE</scope>
    <source>
        <strain evidence="2">A484AB</strain>
    </source>
</reference>
<protein>
    <submittedName>
        <fullName evidence="2">Uncharacterized protein</fullName>
    </submittedName>
</protein>
<feature type="compositionally biased region" description="Basic residues" evidence="1">
    <location>
        <begin position="16"/>
        <end position="26"/>
    </location>
</feature>
<name>A0A7D9LXJ0_PARCT</name>
<evidence type="ECO:0000256" key="1">
    <source>
        <dbReference type="SAM" id="MobiDB-lite"/>
    </source>
</evidence>
<feature type="region of interest" description="Disordered" evidence="1">
    <location>
        <begin position="1"/>
        <end position="45"/>
    </location>
</feature>